<keyword evidence="1" id="KW-1185">Reference proteome</keyword>
<organism evidence="1 2">
    <name type="scientific">Echinops telfairi</name>
    <name type="common">Lesser hedgehog tenrec</name>
    <dbReference type="NCBI Taxonomy" id="9371"/>
    <lineage>
        <taxon>Eukaryota</taxon>
        <taxon>Metazoa</taxon>
        <taxon>Chordata</taxon>
        <taxon>Craniata</taxon>
        <taxon>Vertebrata</taxon>
        <taxon>Euteleostomi</taxon>
        <taxon>Mammalia</taxon>
        <taxon>Eutheria</taxon>
        <taxon>Afrotheria</taxon>
        <taxon>Tenrecidae</taxon>
        <taxon>Tenrecinae</taxon>
        <taxon>Echinops</taxon>
    </lineage>
</organism>
<proteinExistence type="predicted"/>
<reference evidence="2" key="1">
    <citation type="submission" date="2025-08" db="UniProtKB">
        <authorList>
            <consortium name="RefSeq"/>
        </authorList>
    </citation>
    <scope>IDENTIFICATION</scope>
</reference>
<accession>A0AC55D881</accession>
<dbReference type="Proteomes" id="UP000694863">
    <property type="component" value="Unplaced"/>
</dbReference>
<evidence type="ECO:0000313" key="2">
    <source>
        <dbReference type="RefSeq" id="XP_045147952.1"/>
    </source>
</evidence>
<dbReference type="RefSeq" id="XP_045147952.1">
    <property type="nucleotide sequence ID" value="XM_045292017.1"/>
</dbReference>
<gene>
    <name evidence="2" type="primary">AKNAD1</name>
</gene>
<protein>
    <submittedName>
        <fullName evidence="2">Protein AKNAD1</fullName>
    </submittedName>
</protein>
<name>A0AC55D881_ECHTE</name>
<sequence>MDETDFSDDKIDTQQEDAPNDGGIPSNNDVLEVSDQVIFTVDPQGKVVQQKTHRNADTPILPDQMTENAAHTKDNGEKQCTIILHIPPRKEKTSKSNISEILLNHLSKEEFLKGPGIDGETFPEITNADNLEEAVIKNVILCYVKNSWSNEQSPEHDEQLNPQGDGEDHGKPRCPPITAEGNLSDFKEPVVAGRSSIQGNVKSPATTESPNANQKTVQGLTPQKQQSEKSSSGNGFKCGQGQVHYRLPDFSKVAPRVKIPKKNIFNKPLTVSKQTVSSLTLKDKPSFVQDLFESMPTSKCVEKQHQAREREIVGPSQQAQVGPTAPIHQDHLTGVESETALSKLSSTSQEGSSSSSYIFQKISKGKQMCQKLKEETEQLEAKVHDFSKRITQDSSYSSNRRPVLEKLQGHLELLEQEFLATKEKHLTWQQQSYKHKSPAVGDFDPERKVEGEIFKLEMLLEGVKEKTDEHKYTSPPSLPAGSPIILDDLLCTSPPPSNEIPKDHPGYPPALPGTRRSEGTGVAKPGLSEELGKLDLQSSVDWLISDVAAQDLPDQTPTRLSSVSREEPSRAAGGQERAETTPAAPPSPSCAFCHRALERRQKMERRGHRRIHSGRFSIIIRENPLHLCSSCSSDAGDSSCSDSGMGLQRNKCENCGANTPPSRRVSREAPPKAYSKLTGINSQRTDVKFPQDEHEPTPENRDLQVLPSYRAEEPAPSPCAQDWRGYGSKSFCDFQRVDKMEFETLNSALDHALRTATVLKKTTDQMIKSIAEDLDKVRRQRIRLQY</sequence>
<evidence type="ECO:0000313" key="1">
    <source>
        <dbReference type="Proteomes" id="UP000694863"/>
    </source>
</evidence>